<evidence type="ECO:0000313" key="4">
    <source>
        <dbReference type="Proteomes" id="UP000735302"/>
    </source>
</evidence>
<feature type="region of interest" description="Disordered" evidence="1">
    <location>
        <begin position="209"/>
        <end position="234"/>
    </location>
</feature>
<gene>
    <name evidence="3" type="ORF">PoB_000993500</name>
</gene>
<evidence type="ECO:0000256" key="1">
    <source>
        <dbReference type="SAM" id="MobiDB-lite"/>
    </source>
</evidence>
<proteinExistence type="predicted"/>
<dbReference type="AlphaFoldDB" id="A0AAV3YL14"/>
<feature type="region of interest" description="Disordered" evidence="1">
    <location>
        <begin position="409"/>
        <end position="462"/>
    </location>
</feature>
<feature type="compositionally biased region" description="Basic and acidic residues" evidence="1">
    <location>
        <begin position="442"/>
        <end position="462"/>
    </location>
</feature>
<dbReference type="InterPro" id="IPR034753">
    <property type="entry name" value="hSac2"/>
</dbReference>
<feature type="region of interest" description="Disordered" evidence="1">
    <location>
        <begin position="287"/>
        <end position="308"/>
    </location>
</feature>
<feature type="region of interest" description="Disordered" evidence="1">
    <location>
        <begin position="351"/>
        <end position="370"/>
    </location>
</feature>
<keyword evidence="4" id="KW-1185">Reference proteome</keyword>
<organism evidence="3 4">
    <name type="scientific">Plakobranchus ocellatus</name>
    <dbReference type="NCBI Taxonomy" id="259542"/>
    <lineage>
        <taxon>Eukaryota</taxon>
        <taxon>Metazoa</taxon>
        <taxon>Spiralia</taxon>
        <taxon>Lophotrochozoa</taxon>
        <taxon>Mollusca</taxon>
        <taxon>Gastropoda</taxon>
        <taxon>Heterobranchia</taxon>
        <taxon>Euthyneura</taxon>
        <taxon>Panpulmonata</taxon>
        <taxon>Sacoglossa</taxon>
        <taxon>Placobranchoidea</taxon>
        <taxon>Plakobranchidae</taxon>
        <taxon>Plakobranchus</taxon>
    </lineage>
</organism>
<comment type="caution">
    <text evidence="3">The sequence shown here is derived from an EMBL/GenBank/DDBJ whole genome shotgun (WGS) entry which is preliminary data.</text>
</comment>
<feature type="compositionally biased region" description="Polar residues" evidence="1">
    <location>
        <begin position="416"/>
        <end position="426"/>
    </location>
</feature>
<protein>
    <submittedName>
        <fullName evidence="3">Phosphatidylinositide phosphatase sac2</fullName>
    </submittedName>
</protein>
<accession>A0AAV3YL14</accession>
<dbReference type="Pfam" id="PF12456">
    <property type="entry name" value="hSac2"/>
    <property type="match status" value="1"/>
</dbReference>
<evidence type="ECO:0000313" key="3">
    <source>
        <dbReference type="EMBL" id="GFN83429.1"/>
    </source>
</evidence>
<dbReference type="PROSITE" id="PS51791">
    <property type="entry name" value="HSAC2"/>
    <property type="match status" value="1"/>
</dbReference>
<sequence>MLIVEPEHCLGAWGLINATPGEGDSDQVDMDMILLLSQRSVYVCWYDDEEEQVNRYQRIYLEDVDKIEIGETSSSIRGFSRLFNNKATTVQSAEEVRESLRLMADTFRSAQEIMSIQLEVVEKPKLDRRKALPHPEVMDIHQQLQENSLACIQLPRDVSTEVVSADHLPPGPTGHPLPATSDRMSAPSGRPKSPLDFFSSLPKPNLTSAFTRVSGGSGGGEAGKPSTNSSSRFLFPKPNIKVNFQNMGVVRRFRDGTLASRFSVSSGVRASKGAGGVWGAHIDDLGDETDQPTGIDVPDGSASSLSIRSSRECPEVEGEPHAEVVMDGCGILASSPKQVLLSSIQLKAEGKHRSSLSESPVPPSPPVVAAAGSECDVPLATADTPDAASALTVPGVSSSHAEPVCVDSEGIKHGEPQTSAGETTASKDLLQNGDDSSTNPGQHEELDKGKTADSQEKVSHEDTVVIETEDVREILSRFHQLHHPLMKTSHSDTSLDALGMTSGARTGGIAAEGANVSDSGLMSRLKLKMTNLSRPLATGGSGLTSYITSSGSGSASRQEEGSVTPVHTKTHIRKSQRAMDVFEQMLKEKLPSMECKSRYIFI</sequence>
<evidence type="ECO:0000259" key="2">
    <source>
        <dbReference type="PROSITE" id="PS51791"/>
    </source>
</evidence>
<name>A0AAV3YL14_9GAST</name>
<feature type="region of interest" description="Disordered" evidence="1">
    <location>
        <begin position="548"/>
        <end position="568"/>
    </location>
</feature>
<feature type="domain" description="HSac2" evidence="2">
    <location>
        <begin position="1"/>
        <end position="138"/>
    </location>
</feature>
<dbReference type="EMBL" id="BLXT01001203">
    <property type="protein sequence ID" value="GFN83429.1"/>
    <property type="molecule type" value="Genomic_DNA"/>
</dbReference>
<feature type="region of interest" description="Disordered" evidence="1">
    <location>
        <begin position="163"/>
        <end position="192"/>
    </location>
</feature>
<reference evidence="3 4" key="1">
    <citation type="journal article" date="2021" name="Elife">
        <title>Chloroplast acquisition without the gene transfer in kleptoplastic sea slugs, Plakobranchus ocellatus.</title>
        <authorList>
            <person name="Maeda T."/>
            <person name="Takahashi S."/>
            <person name="Yoshida T."/>
            <person name="Shimamura S."/>
            <person name="Takaki Y."/>
            <person name="Nagai Y."/>
            <person name="Toyoda A."/>
            <person name="Suzuki Y."/>
            <person name="Arimoto A."/>
            <person name="Ishii H."/>
            <person name="Satoh N."/>
            <person name="Nishiyama T."/>
            <person name="Hasebe M."/>
            <person name="Maruyama T."/>
            <person name="Minagawa J."/>
            <person name="Obokata J."/>
            <person name="Shigenobu S."/>
        </authorList>
    </citation>
    <scope>NUCLEOTIDE SEQUENCE [LARGE SCALE GENOMIC DNA]</scope>
</reference>
<dbReference type="Proteomes" id="UP000735302">
    <property type="component" value="Unassembled WGS sequence"/>
</dbReference>
<dbReference type="InterPro" id="IPR022158">
    <property type="entry name" value="Inositol_phosphatase"/>
</dbReference>